<keyword evidence="3" id="KW-1185">Reference proteome</keyword>
<dbReference type="Proteomes" id="UP000824120">
    <property type="component" value="Chromosome 1"/>
</dbReference>
<reference evidence="2 3" key="1">
    <citation type="submission" date="2020-09" db="EMBL/GenBank/DDBJ databases">
        <title>De no assembly of potato wild relative species, Solanum commersonii.</title>
        <authorList>
            <person name="Cho K."/>
        </authorList>
    </citation>
    <scope>NUCLEOTIDE SEQUENCE [LARGE SCALE GENOMIC DNA]</scope>
    <source>
        <strain evidence="2">LZ3.2</strain>
        <tissue evidence="2">Leaf</tissue>
    </source>
</reference>
<protein>
    <submittedName>
        <fullName evidence="2">Uncharacterized protein</fullName>
    </submittedName>
</protein>
<sequence>MWRHFMNCRPIYERRAEAAAGPAALDKRSDAWLLLLLRSGFVGCYCTAAGVAAWWSSSVEWLLREAREGKATEDRREGEEEEVHRRLWRPRRSGFVGREEKRKSGVALFFGKKKNELS</sequence>
<evidence type="ECO:0000313" key="3">
    <source>
        <dbReference type="Proteomes" id="UP000824120"/>
    </source>
</evidence>
<gene>
    <name evidence="2" type="ORF">H5410_004314</name>
</gene>
<keyword evidence="1" id="KW-0812">Transmembrane</keyword>
<feature type="transmembrane region" description="Helical" evidence="1">
    <location>
        <begin position="31"/>
        <end position="55"/>
    </location>
</feature>
<accession>A0A9J6B723</accession>
<dbReference type="AlphaFoldDB" id="A0A9J6B723"/>
<organism evidence="2 3">
    <name type="scientific">Solanum commersonii</name>
    <name type="common">Commerson's wild potato</name>
    <name type="synonym">Commerson's nightshade</name>
    <dbReference type="NCBI Taxonomy" id="4109"/>
    <lineage>
        <taxon>Eukaryota</taxon>
        <taxon>Viridiplantae</taxon>
        <taxon>Streptophyta</taxon>
        <taxon>Embryophyta</taxon>
        <taxon>Tracheophyta</taxon>
        <taxon>Spermatophyta</taxon>
        <taxon>Magnoliopsida</taxon>
        <taxon>eudicotyledons</taxon>
        <taxon>Gunneridae</taxon>
        <taxon>Pentapetalae</taxon>
        <taxon>asterids</taxon>
        <taxon>lamiids</taxon>
        <taxon>Solanales</taxon>
        <taxon>Solanaceae</taxon>
        <taxon>Solanoideae</taxon>
        <taxon>Solaneae</taxon>
        <taxon>Solanum</taxon>
    </lineage>
</organism>
<comment type="caution">
    <text evidence="2">The sequence shown here is derived from an EMBL/GenBank/DDBJ whole genome shotgun (WGS) entry which is preliminary data.</text>
</comment>
<evidence type="ECO:0000256" key="1">
    <source>
        <dbReference type="SAM" id="Phobius"/>
    </source>
</evidence>
<keyword evidence="1" id="KW-0472">Membrane</keyword>
<dbReference type="EMBL" id="JACXVP010000001">
    <property type="protein sequence ID" value="KAG5632597.1"/>
    <property type="molecule type" value="Genomic_DNA"/>
</dbReference>
<evidence type="ECO:0000313" key="2">
    <source>
        <dbReference type="EMBL" id="KAG5632597.1"/>
    </source>
</evidence>
<name>A0A9J6B723_SOLCO</name>
<proteinExistence type="predicted"/>
<keyword evidence="1" id="KW-1133">Transmembrane helix</keyword>